<proteinExistence type="inferred from homology"/>
<evidence type="ECO:0000256" key="2">
    <source>
        <dbReference type="ARBA" id="ARBA00022490"/>
    </source>
</evidence>
<dbReference type="InterPro" id="IPR001387">
    <property type="entry name" value="Cro/C1-type_HTH"/>
</dbReference>
<keyword evidence="3" id="KW-0677">Repeat</keyword>
<evidence type="ECO:0000256" key="3">
    <source>
        <dbReference type="ARBA" id="ARBA00022737"/>
    </source>
</evidence>
<dbReference type="PANTHER" id="PTHR46630:SF1">
    <property type="entry name" value="TETRATRICOPEPTIDE REPEAT PROTEIN 29"/>
    <property type="match status" value="1"/>
</dbReference>
<keyword evidence="2" id="KW-0963">Cytoplasm</keyword>
<dbReference type="PROSITE" id="PS50005">
    <property type="entry name" value="TPR"/>
    <property type="match status" value="1"/>
</dbReference>
<evidence type="ECO:0000313" key="8">
    <source>
        <dbReference type="EMBL" id="MCX7569504.1"/>
    </source>
</evidence>
<accession>A0ABT3WXU9</accession>
<dbReference type="Gene3D" id="1.25.40.10">
    <property type="entry name" value="Tetratricopeptide repeat domain"/>
    <property type="match status" value="3"/>
</dbReference>
<dbReference type="SUPFAM" id="SSF48452">
    <property type="entry name" value="TPR-like"/>
    <property type="match status" value="3"/>
</dbReference>
<evidence type="ECO:0000256" key="1">
    <source>
        <dbReference type="ARBA" id="ARBA00004496"/>
    </source>
</evidence>
<protein>
    <submittedName>
        <fullName evidence="8">Tetratricopeptide repeat protein</fullName>
    </submittedName>
</protein>
<dbReference type="SUPFAM" id="SSF47413">
    <property type="entry name" value="lambda repressor-like DNA-binding domains"/>
    <property type="match status" value="1"/>
</dbReference>
<organism evidence="8 9">
    <name type="scientific">Tumebacillus lacus</name>
    <dbReference type="NCBI Taxonomy" id="2995335"/>
    <lineage>
        <taxon>Bacteria</taxon>
        <taxon>Bacillati</taxon>
        <taxon>Bacillota</taxon>
        <taxon>Bacilli</taxon>
        <taxon>Bacillales</taxon>
        <taxon>Alicyclobacillaceae</taxon>
        <taxon>Tumebacillus</taxon>
    </lineage>
</organism>
<evidence type="ECO:0000256" key="6">
    <source>
        <dbReference type="PROSITE-ProRule" id="PRU00339"/>
    </source>
</evidence>
<evidence type="ECO:0000256" key="4">
    <source>
        <dbReference type="ARBA" id="ARBA00022803"/>
    </source>
</evidence>
<dbReference type="Pfam" id="PF14559">
    <property type="entry name" value="TPR_19"/>
    <property type="match status" value="1"/>
</dbReference>
<dbReference type="PANTHER" id="PTHR46630">
    <property type="entry name" value="TETRATRICOPEPTIDE REPEAT PROTEIN 29"/>
    <property type="match status" value="1"/>
</dbReference>
<gene>
    <name evidence="8" type="ORF">OS242_05980</name>
</gene>
<dbReference type="InterPro" id="IPR010982">
    <property type="entry name" value="Lambda_DNA-bd_dom_sf"/>
</dbReference>
<name>A0ABT3WXU9_9BACL</name>
<comment type="caution">
    <text evidence="8">The sequence shown here is derived from an EMBL/GenBank/DDBJ whole genome shotgun (WGS) entry which is preliminary data.</text>
</comment>
<dbReference type="InterPro" id="IPR019734">
    <property type="entry name" value="TPR_rpt"/>
</dbReference>
<dbReference type="Gene3D" id="1.10.260.40">
    <property type="entry name" value="lambda repressor-like DNA-binding domains"/>
    <property type="match status" value="1"/>
</dbReference>
<dbReference type="PROSITE" id="PS50943">
    <property type="entry name" value="HTH_CROC1"/>
    <property type="match status" value="1"/>
</dbReference>
<reference evidence="8 9" key="1">
    <citation type="submission" date="2022-11" db="EMBL/GenBank/DDBJ databases">
        <title>Study of microbial diversity in lake waters.</title>
        <authorList>
            <person name="Zhang J."/>
        </authorList>
    </citation>
    <scope>NUCLEOTIDE SEQUENCE [LARGE SCALE GENOMIC DNA]</scope>
    <source>
        <strain evidence="8 9">DT12</strain>
    </source>
</reference>
<evidence type="ECO:0000259" key="7">
    <source>
        <dbReference type="PROSITE" id="PS50943"/>
    </source>
</evidence>
<dbReference type="Pfam" id="PF13424">
    <property type="entry name" value="TPR_12"/>
    <property type="match status" value="2"/>
</dbReference>
<dbReference type="RefSeq" id="WP_267150744.1">
    <property type="nucleotide sequence ID" value="NZ_JAPMLT010000002.1"/>
</dbReference>
<dbReference type="SMART" id="SM00028">
    <property type="entry name" value="TPR"/>
    <property type="match status" value="6"/>
</dbReference>
<dbReference type="Proteomes" id="UP001208017">
    <property type="component" value="Unassembled WGS sequence"/>
</dbReference>
<keyword evidence="9" id="KW-1185">Reference proteome</keyword>
<dbReference type="Pfam" id="PF01381">
    <property type="entry name" value="HTH_3"/>
    <property type="match status" value="1"/>
</dbReference>
<comment type="subcellular location">
    <subcellularLocation>
        <location evidence="1">Cytoplasm</location>
    </subcellularLocation>
</comment>
<dbReference type="Pfam" id="PF13174">
    <property type="entry name" value="TPR_6"/>
    <property type="match status" value="1"/>
</dbReference>
<sequence length="430" mass="49073">MSTKSLGQKIREWRIKKGITQTELAEGLVTPSMISQIESDKANPSFKLLEGISRKLEVPIDEFLMDMQATLEQDTRQKLAKSLKNAKEYKKAIQVYEGLVAEEAGNVEEIQLDLAETYIHAKEFDSATKLLESMLDKVALDRDRTQAVTLLRWLGRAKIEQHDYVMAKHYLSQAMKELNKSEHGISPELQGVLYQYYAVALTNLGEVAEALEHYKKAIKASQGTPNLLLIGQAYMGLANTHYRLGDYKEAAETTRTAITMFRSVNNKVHEVTAKMNYGIFQYEMGNFDEAISQLQECADEFKEVGKPELVANAFGELGVVHLRMKNFQEAEKWCFRALELLPAEHHERAHVYRTMAQMYQELENSDRALEYILSSVSIFEKFGLLSEASKCYAQIVSIYQSRHELDKASEYMQKMTSTMQEGLRARGLYL</sequence>
<comment type="similarity">
    <text evidence="5">Belongs to the Rap family.</text>
</comment>
<feature type="domain" description="HTH cro/C1-type" evidence="7">
    <location>
        <begin position="10"/>
        <end position="63"/>
    </location>
</feature>
<dbReference type="CDD" id="cd00093">
    <property type="entry name" value="HTH_XRE"/>
    <property type="match status" value="1"/>
</dbReference>
<dbReference type="InterPro" id="IPR051476">
    <property type="entry name" value="Bac_ResReg_Asp_Phosphatase"/>
</dbReference>
<evidence type="ECO:0000313" key="9">
    <source>
        <dbReference type="Proteomes" id="UP001208017"/>
    </source>
</evidence>
<evidence type="ECO:0000256" key="5">
    <source>
        <dbReference type="ARBA" id="ARBA00038253"/>
    </source>
</evidence>
<feature type="repeat" description="TPR" evidence="6">
    <location>
        <begin position="311"/>
        <end position="344"/>
    </location>
</feature>
<keyword evidence="4 6" id="KW-0802">TPR repeat</keyword>
<dbReference type="InterPro" id="IPR011990">
    <property type="entry name" value="TPR-like_helical_dom_sf"/>
</dbReference>
<dbReference type="SMART" id="SM00530">
    <property type="entry name" value="HTH_XRE"/>
    <property type="match status" value="1"/>
</dbReference>
<dbReference type="EMBL" id="JAPMLT010000002">
    <property type="protein sequence ID" value="MCX7569504.1"/>
    <property type="molecule type" value="Genomic_DNA"/>
</dbReference>